<accession>A0A1M3T934</accession>
<dbReference type="Proteomes" id="UP000184063">
    <property type="component" value="Unassembled WGS sequence"/>
</dbReference>
<proteinExistence type="predicted"/>
<reference evidence="2" key="1">
    <citation type="journal article" date="2017" name="Genome Biol.">
        <title>Comparative genomics reveals high biological diversity and specific adaptations in the industrially and medically important fungal genus Aspergillus.</title>
        <authorList>
            <person name="de Vries R.P."/>
            <person name="Riley R."/>
            <person name="Wiebenga A."/>
            <person name="Aguilar-Osorio G."/>
            <person name="Amillis S."/>
            <person name="Uchima C.A."/>
            <person name="Anderluh G."/>
            <person name="Asadollahi M."/>
            <person name="Askin M."/>
            <person name="Barry K."/>
            <person name="Battaglia E."/>
            <person name="Bayram O."/>
            <person name="Benocci T."/>
            <person name="Braus-Stromeyer S.A."/>
            <person name="Caldana C."/>
            <person name="Canovas D."/>
            <person name="Cerqueira G.C."/>
            <person name="Chen F."/>
            <person name="Chen W."/>
            <person name="Choi C."/>
            <person name="Clum A."/>
            <person name="Dos Santos R.A."/>
            <person name="Damasio A.R."/>
            <person name="Diallinas G."/>
            <person name="Emri T."/>
            <person name="Fekete E."/>
            <person name="Flipphi M."/>
            <person name="Freyberg S."/>
            <person name="Gallo A."/>
            <person name="Gournas C."/>
            <person name="Habgood R."/>
            <person name="Hainaut M."/>
            <person name="Harispe M.L."/>
            <person name="Henrissat B."/>
            <person name="Hilden K.S."/>
            <person name="Hope R."/>
            <person name="Hossain A."/>
            <person name="Karabika E."/>
            <person name="Karaffa L."/>
            <person name="Karanyi Z."/>
            <person name="Krasevec N."/>
            <person name="Kuo A."/>
            <person name="Kusch H."/>
            <person name="LaButti K."/>
            <person name="Lagendijk E.L."/>
            <person name="Lapidus A."/>
            <person name="Levasseur A."/>
            <person name="Lindquist E."/>
            <person name="Lipzen A."/>
            <person name="Logrieco A.F."/>
            <person name="MacCabe A."/>
            <person name="Maekelae M.R."/>
            <person name="Malavazi I."/>
            <person name="Melin P."/>
            <person name="Meyer V."/>
            <person name="Mielnichuk N."/>
            <person name="Miskei M."/>
            <person name="Molnar A.P."/>
            <person name="Mule G."/>
            <person name="Ngan C.Y."/>
            <person name="Orejas M."/>
            <person name="Orosz E."/>
            <person name="Ouedraogo J.P."/>
            <person name="Overkamp K.M."/>
            <person name="Park H.-S."/>
            <person name="Perrone G."/>
            <person name="Piumi F."/>
            <person name="Punt P.J."/>
            <person name="Ram A.F."/>
            <person name="Ramon A."/>
            <person name="Rauscher S."/>
            <person name="Record E."/>
            <person name="Riano-Pachon D.M."/>
            <person name="Robert V."/>
            <person name="Roehrig J."/>
            <person name="Ruller R."/>
            <person name="Salamov A."/>
            <person name="Salih N.S."/>
            <person name="Samson R.A."/>
            <person name="Sandor E."/>
            <person name="Sanguinetti M."/>
            <person name="Schuetze T."/>
            <person name="Sepcic K."/>
            <person name="Shelest E."/>
            <person name="Sherlock G."/>
            <person name="Sophianopoulou V."/>
            <person name="Squina F.M."/>
            <person name="Sun H."/>
            <person name="Susca A."/>
            <person name="Todd R.B."/>
            <person name="Tsang A."/>
            <person name="Unkles S.E."/>
            <person name="van de Wiele N."/>
            <person name="van Rossen-Uffink D."/>
            <person name="Oliveira J.V."/>
            <person name="Vesth T.C."/>
            <person name="Visser J."/>
            <person name="Yu J.-H."/>
            <person name="Zhou M."/>
            <person name="Andersen M.R."/>
            <person name="Archer D.B."/>
            <person name="Baker S.E."/>
            <person name="Benoit I."/>
            <person name="Brakhage A.A."/>
            <person name="Braus G.H."/>
            <person name="Fischer R."/>
            <person name="Frisvad J.C."/>
            <person name="Goldman G.H."/>
            <person name="Houbraken J."/>
            <person name="Oakley B."/>
            <person name="Pocsi I."/>
            <person name="Scazzocchio C."/>
            <person name="Seiboth B."/>
            <person name="vanKuyk P.A."/>
            <person name="Wortman J."/>
            <person name="Dyer P.S."/>
            <person name="Grigoriev I.V."/>
        </authorList>
    </citation>
    <scope>NUCLEOTIDE SEQUENCE [LARGE SCALE GENOMIC DNA]</scope>
    <source>
        <strain evidence="2">CBS 106.47</strain>
    </source>
</reference>
<dbReference type="VEuPathDB" id="FungiDB:ASPFODRAFT_310178"/>
<name>A0A1M3T934_ASPLC</name>
<gene>
    <name evidence="1" type="ORF">ASPFODRAFT_310178</name>
</gene>
<organism evidence="1 2">
    <name type="scientific">Aspergillus luchuensis (strain CBS 106.47)</name>
    <dbReference type="NCBI Taxonomy" id="1137211"/>
    <lineage>
        <taxon>Eukaryota</taxon>
        <taxon>Fungi</taxon>
        <taxon>Dikarya</taxon>
        <taxon>Ascomycota</taxon>
        <taxon>Pezizomycotina</taxon>
        <taxon>Eurotiomycetes</taxon>
        <taxon>Eurotiomycetidae</taxon>
        <taxon>Eurotiales</taxon>
        <taxon>Aspergillaceae</taxon>
        <taxon>Aspergillus</taxon>
        <taxon>Aspergillus subgen. Circumdati</taxon>
    </lineage>
</organism>
<dbReference type="AlphaFoldDB" id="A0A1M3T934"/>
<evidence type="ECO:0000313" key="1">
    <source>
        <dbReference type="EMBL" id="OJZ83246.1"/>
    </source>
</evidence>
<dbReference type="EMBL" id="KV878246">
    <property type="protein sequence ID" value="OJZ83246.1"/>
    <property type="molecule type" value="Genomic_DNA"/>
</dbReference>
<protein>
    <submittedName>
        <fullName evidence="1">Uncharacterized protein</fullName>
    </submittedName>
</protein>
<evidence type="ECO:0000313" key="2">
    <source>
        <dbReference type="Proteomes" id="UP000184063"/>
    </source>
</evidence>
<sequence>MTLGHVMCLLGLFAATWNQVLLTILLFHIVCTRSHLCASTSHPTDSTIWLSEINREIMVFPHDCQTPPPVLLCRCSHNSTSSR</sequence>